<dbReference type="InterPro" id="IPR032675">
    <property type="entry name" value="LRR_dom_sf"/>
</dbReference>
<dbReference type="Gene3D" id="3.80.10.10">
    <property type="entry name" value="Ribonuclease Inhibitor"/>
    <property type="match status" value="2"/>
</dbReference>
<dbReference type="Proteomes" id="UP001141806">
    <property type="component" value="Unassembled WGS sequence"/>
</dbReference>
<dbReference type="InterPro" id="IPR001611">
    <property type="entry name" value="Leu-rich_rpt"/>
</dbReference>
<sequence>MPSNRKWQTLADPYPSAHPMAGIDQEQQHNLLVTGGLRDLNSLPEPVFSGGVTRVVLPQEVTNPAAVQCFQLHFTNVREEEIRRRLNKLTIAAFFNMPKLRLLDIDGNVDEGTIIWKYSHDYEDVHFDNLVWLRWQSFYMKFIPNNIHMENLVILSMQRSQLREVWRGTKSLPNLEVLDLSASPHLTCTPDFSEVPNLKILNLRYCRMLDTIHKSIDQLSKLVELDLMECESLKNLPSGISNLVSLEKLNIDHCYKLEKLPEGIGNLTRVTSLKVNMIGIKEVPSTLGECCSLKSLILSTLPSSIYQLSKLETLDLRGCQSLHSLPMLPSSLCSIDVSYCRSLKKLPNLSNLKHLKRLDLRNCLELKEIEGLEGLESIEFINFLGCNKGELRILRTINSDAKYGLCPCSAYSCINHEPAIGISRSTVAAYTSTKNSLLVPAGFSSIAKTVQIFGSQRLLEIFQGIVVAEVAILEVVVGVCEVLLMGGGMAIYVGRGRGRTVLSRPN</sequence>
<evidence type="ECO:0000313" key="5">
    <source>
        <dbReference type="Proteomes" id="UP001141806"/>
    </source>
</evidence>
<evidence type="ECO:0000256" key="2">
    <source>
        <dbReference type="ARBA" id="ARBA00022737"/>
    </source>
</evidence>
<dbReference type="PANTHER" id="PTHR11017:SF271">
    <property type="entry name" value="DISEASE RESISTANCE PROTEIN (TIR-NBS-LRR CLASS) FAMILY"/>
    <property type="match status" value="1"/>
</dbReference>
<keyword evidence="5" id="KW-1185">Reference proteome</keyword>
<evidence type="ECO:0000313" key="4">
    <source>
        <dbReference type="EMBL" id="KAJ4961678.1"/>
    </source>
</evidence>
<dbReference type="InterPro" id="IPR044974">
    <property type="entry name" value="Disease_R_plants"/>
</dbReference>
<organism evidence="4 5">
    <name type="scientific">Protea cynaroides</name>
    <dbReference type="NCBI Taxonomy" id="273540"/>
    <lineage>
        <taxon>Eukaryota</taxon>
        <taxon>Viridiplantae</taxon>
        <taxon>Streptophyta</taxon>
        <taxon>Embryophyta</taxon>
        <taxon>Tracheophyta</taxon>
        <taxon>Spermatophyta</taxon>
        <taxon>Magnoliopsida</taxon>
        <taxon>Proteales</taxon>
        <taxon>Proteaceae</taxon>
        <taxon>Protea</taxon>
    </lineage>
</organism>
<evidence type="ECO:0000256" key="1">
    <source>
        <dbReference type="ARBA" id="ARBA00022614"/>
    </source>
</evidence>
<protein>
    <submittedName>
        <fullName evidence="4">Uncharacterized protein</fullName>
    </submittedName>
</protein>
<feature type="transmembrane region" description="Helical" evidence="3">
    <location>
        <begin position="470"/>
        <end position="494"/>
    </location>
</feature>
<keyword evidence="3" id="KW-0472">Membrane</keyword>
<evidence type="ECO:0000256" key="3">
    <source>
        <dbReference type="SAM" id="Phobius"/>
    </source>
</evidence>
<keyword evidence="3" id="KW-0812">Transmembrane</keyword>
<dbReference type="AlphaFoldDB" id="A0A9Q0H8T9"/>
<dbReference type="InterPro" id="IPR011713">
    <property type="entry name" value="Leu-rich_rpt_3"/>
</dbReference>
<comment type="caution">
    <text evidence="4">The sequence shown here is derived from an EMBL/GenBank/DDBJ whole genome shotgun (WGS) entry which is preliminary data.</text>
</comment>
<dbReference type="OrthoDB" id="2018313at2759"/>
<dbReference type="Pfam" id="PF00560">
    <property type="entry name" value="LRR_1"/>
    <property type="match status" value="1"/>
</dbReference>
<reference evidence="4" key="1">
    <citation type="journal article" date="2023" name="Plant J.">
        <title>The genome of the king protea, Protea cynaroides.</title>
        <authorList>
            <person name="Chang J."/>
            <person name="Duong T.A."/>
            <person name="Schoeman C."/>
            <person name="Ma X."/>
            <person name="Roodt D."/>
            <person name="Barker N."/>
            <person name="Li Z."/>
            <person name="Van de Peer Y."/>
            <person name="Mizrachi E."/>
        </authorList>
    </citation>
    <scope>NUCLEOTIDE SEQUENCE</scope>
    <source>
        <tissue evidence="4">Young leaves</tissue>
    </source>
</reference>
<dbReference type="Pfam" id="PF07725">
    <property type="entry name" value="LRR_3"/>
    <property type="match status" value="1"/>
</dbReference>
<keyword evidence="2" id="KW-0677">Repeat</keyword>
<keyword evidence="3" id="KW-1133">Transmembrane helix</keyword>
<accession>A0A9Q0H8T9</accession>
<dbReference type="SUPFAM" id="SSF52058">
    <property type="entry name" value="L domain-like"/>
    <property type="match status" value="1"/>
</dbReference>
<dbReference type="PANTHER" id="PTHR11017">
    <property type="entry name" value="LEUCINE-RICH REPEAT-CONTAINING PROTEIN"/>
    <property type="match status" value="1"/>
</dbReference>
<dbReference type="EMBL" id="JAMYWD010000009">
    <property type="protein sequence ID" value="KAJ4961678.1"/>
    <property type="molecule type" value="Genomic_DNA"/>
</dbReference>
<keyword evidence="1" id="KW-0433">Leucine-rich repeat</keyword>
<proteinExistence type="predicted"/>
<gene>
    <name evidence="4" type="ORF">NE237_021588</name>
</gene>
<name>A0A9Q0H8T9_9MAGN</name>
<dbReference type="GO" id="GO:0006952">
    <property type="term" value="P:defense response"/>
    <property type="evidence" value="ECO:0007669"/>
    <property type="project" value="InterPro"/>
</dbReference>